<gene>
    <name evidence="1" type="ORF">GTS_25100</name>
</gene>
<dbReference type="AlphaFoldDB" id="A0A4D4JAB9"/>
<dbReference type="Proteomes" id="UP000298860">
    <property type="component" value="Unassembled WGS sequence"/>
</dbReference>
<organism evidence="1 2">
    <name type="scientific">Gandjariella thermophila</name>
    <dbReference type="NCBI Taxonomy" id="1931992"/>
    <lineage>
        <taxon>Bacteria</taxon>
        <taxon>Bacillati</taxon>
        <taxon>Actinomycetota</taxon>
        <taxon>Actinomycetes</taxon>
        <taxon>Pseudonocardiales</taxon>
        <taxon>Pseudonocardiaceae</taxon>
        <taxon>Gandjariella</taxon>
    </lineage>
</organism>
<reference evidence="2" key="1">
    <citation type="submission" date="2019-04" db="EMBL/GenBank/DDBJ databases">
        <title>Draft genome sequence of Pseudonocardiaceae bacterium SL3-2-4.</title>
        <authorList>
            <person name="Ningsih F."/>
            <person name="Yokota A."/>
            <person name="Sakai Y."/>
            <person name="Nanatani K."/>
            <person name="Yabe S."/>
            <person name="Oetari A."/>
            <person name="Sjamsuridzal W."/>
        </authorList>
    </citation>
    <scope>NUCLEOTIDE SEQUENCE [LARGE SCALE GENOMIC DNA]</scope>
    <source>
        <strain evidence="2">SL3-2-4</strain>
    </source>
</reference>
<sequence>MGGLRTNATMRLVRYMWSSTDWPEKPVPVVIAGGKDLVRWYDADRSPGWRRVIREGDAQVGETPPQADAG</sequence>
<dbReference type="EMBL" id="BJFL01000010">
    <property type="protein sequence ID" value="GDY30877.1"/>
    <property type="molecule type" value="Genomic_DNA"/>
</dbReference>
<evidence type="ECO:0000313" key="1">
    <source>
        <dbReference type="EMBL" id="GDY30877.1"/>
    </source>
</evidence>
<keyword evidence="2" id="KW-1185">Reference proteome</keyword>
<proteinExistence type="predicted"/>
<protein>
    <submittedName>
        <fullName evidence="1">Uncharacterized protein</fullName>
    </submittedName>
</protein>
<name>A0A4D4JAB9_9PSEU</name>
<comment type="caution">
    <text evidence="1">The sequence shown here is derived from an EMBL/GenBank/DDBJ whole genome shotgun (WGS) entry which is preliminary data.</text>
</comment>
<accession>A0A4D4JAB9</accession>
<evidence type="ECO:0000313" key="2">
    <source>
        <dbReference type="Proteomes" id="UP000298860"/>
    </source>
</evidence>